<feature type="domain" description="Histidine kinase" evidence="4">
    <location>
        <begin position="211"/>
        <end position="465"/>
    </location>
</feature>
<dbReference type="InterPro" id="IPR000700">
    <property type="entry name" value="PAS-assoc_C"/>
</dbReference>
<comment type="caution">
    <text evidence="6">The sequence shown here is derived from an EMBL/GenBank/DDBJ whole genome shotgun (WGS) entry which is preliminary data.</text>
</comment>
<dbReference type="SMART" id="SM00086">
    <property type="entry name" value="PAC"/>
    <property type="match status" value="1"/>
</dbReference>
<evidence type="ECO:0000259" key="4">
    <source>
        <dbReference type="PROSITE" id="PS50109"/>
    </source>
</evidence>
<dbReference type="Gene3D" id="1.10.287.130">
    <property type="match status" value="1"/>
</dbReference>
<keyword evidence="3" id="KW-0175">Coiled coil</keyword>
<dbReference type="SUPFAM" id="SSF47384">
    <property type="entry name" value="Homodimeric domain of signal transducing histidine kinase"/>
    <property type="match status" value="1"/>
</dbReference>
<dbReference type="NCBIfam" id="TIGR00229">
    <property type="entry name" value="sensory_box"/>
    <property type="match status" value="1"/>
</dbReference>
<dbReference type="PROSITE" id="PS50113">
    <property type="entry name" value="PAC"/>
    <property type="match status" value="1"/>
</dbReference>
<dbReference type="PRINTS" id="PR00344">
    <property type="entry name" value="BCTRLSENSOR"/>
</dbReference>
<proteinExistence type="predicted"/>
<dbReference type="Gene3D" id="3.30.450.20">
    <property type="entry name" value="PAS domain"/>
    <property type="match status" value="1"/>
</dbReference>
<dbReference type="InterPro" id="IPR005467">
    <property type="entry name" value="His_kinase_dom"/>
</dbReference>
<dbReference type="InterPro" id="IPR001610">
    <property type="entry name" value="PAC"/>
</dbReference>
<dbReference type="Proteomes" id="UP000636453">
    <property type="component" value="Unassembled WGS sequence"/>
</dbReference>
<dbReference type="InterPro" id="IPR004358">
    <property type="entry name" value="Sig_transdc_His_kin-like_C"/>
</dbReference>
<evidence type="ECO:0000313" key="6">
    <source>
        <dbReference type="EMBL" id="GHE27918.1"/>
    </source>
</evidence>
<feature type="coiled-coil region" evidence="3">
    <location>
        <begin position="168"/>
        <end position="195"/>
    </location>
</feature>
<dbReference type="RefSeq" id="WP_146473932.1">
    <property type="nucleotide sequence ID" value="NZ_BNCF01000002.1"/>
</dbReference>
<dbReference type="OrthoDB" id="9772100at2"/>
<dbReference type="InterPro" id="IPR036890">
    <property type="entry name" value="HATPase_C_sf"/>
</dbReference>
<dbReference type="Pfam" id="PF02518">
    <property type="entry name" value="HATPase_c"/>
    <property type="match status" value="1"/>
</dbReference>
<organism evidence="6 7">
    <name type="scientific">Vulcaniibacterium thermophilum</name>
    <dbReference type="NCBI Taxonomy" id="1169913"/>
    <lineage>
        <taxon>Bacteria</taxon>
        <taxon>Pseudomonadati</taxon>
        <taxon>Pseudomonadota</taxon>
        <taxon>Gammaproteobacteria</taxon>
        <taxon>Lysobacterales</taxon>
        <taxon>Lysobacteraceae</taxon>
        <taxon>Vulcaniibacterium</taxon>
    </lineage>
</organism>
<dbReference type="InterPro" id="IPR036097">
    <property type="entry name" value="HisK_dim/P_sf"/>
</dbReference>
<dbReference type="SUPFAM" id="SSF55785">
    <property type="entry name" value="PYP-like sensor domain (PAS domain)"/>
    <property type="match status" value="1"/>
</dbReference>
<dbReference type="Pfam" id="PF13426">
    <property type="entry name" value="PAS_9"/>
    <property type="match status" value="1"/>
</dbReference>
<dbReference type="Gene3D" id="3.30.565.10">
    <property type="entry name" value="Histidine kinase-like ATPase, C-terminal domain"/>
    <property type="match status" value="1"/>
</dbReference>
<dbReference type="SMART" id="SM00387">
    <property type="entry name" value="HATPase_c"/>
    <property type="match status" value="1"/>
</dbReference>
<name>A0A919DAJ4_9GAMM</name>
<evidence type="ECO:0000259" key="5">
    <source>
        <dbReference type="PROSITE" id="PS50113"/>
    </source>
</evidence>
<keyword evidence="7" id="KW-1185">Reference proteome</keyword>
<evidence type="ECO:0000256" key="2">
    <source>
        <dbReference type="ARBA" id="ARBA00012438"/>
    </source>
</evidence>
<reference evidence="6" key="1">
    <citation type="journal article" date="2014" name="Int. J. Syst. Evol. Microbiol.">
        <title>Complete genome sequence of Corynebacterium casei LMG S-19264T (=DSM 44701T), isolated from a smear-ripened cheese.</title>
        <authorList>
            <consortium name="US DOE Joint Genome Institute (JGI-PGF)"/>
            <person name="Walter F."/>
            <person name="Albersmeier A."/>
            <person name="Kalinowski J."/>
            <person name="Ruckert C."/>
        </authorList>
    </citation>
    <scope>NUCLEOTIDE SEQUENCE</scope>
    <source>
        <strain evidence="6">KCTC 32020</strain>
    </source>
</reference>
<evidence type="ECO:0000256" key="3">
    <source>
        <dbReference type="SAM" id="Coils"/>
    </source>
</evidence>
<dbReference type="PANTHER" id="PTHR43065">
    <property type="entry name" value="SENSOR HISTIDINE KINASE"/>
    <property type="match status" value="1"/>
</dbReference>
<evidence type="ECO:0000313" key="7">
    <source>
        <dbReference type="Proteomes" id="UP000636453"/>
    </source>
</evidence>
<dbReference type="CDD" id="cd00130">
    <property type="entry name" value="PAS"/>
    <property type="match status" value="1"/>
</dbReference>
<dbReference type="InterPro" id="IPR000014">
    <property type="entry name" value="PAS"/>
</dbReference>
<reference evidence="6" key="2">
    <citation type="submission" date="2020-09" db="EMBL/GenBank/DDBJ databases">
        <authorList>
            <person name="Sun Q."/>
            <person name="Kim S."/>
        </authorList>
    </citation>
    <scope>NUCLEOTIDE SEQUENCE</scope>
    <source>
        <strain evidence="6">KCTC 32020</strain>
    </source>
</reference>
<protein>
    <recommendedName>
        <fullName evidence="2">histidine kinase</fullName>
        <ecNumber evidence="2">2.7.13.3</ecNumber>
    </recommendedName>
</protein>
<accession>A0A919DAJ4</accession>
<dbReference type="EMBL" id="BNCF01000002">
    <property type="protein sequence ID" value="GHE27918.1"/>
    <property type="molecule type" value="Genomic_DNA"/>
</dbReference>
<dbReference type="SUPFAM" id="SSF55874">
    <property type="entry name" value="ATPase domain of HSP90 chaperone/DNA topoisomerase II/histidine kinase"/>
    <property type="match status" value="1"/>
</dbReference>
<dbReference type="GO" id="GO:0000155">
    <property type="term" value="F:phosphorelay sensor kinase activity"/>
    <property type="evidence" value="ECO:0007669"/>
    <property type="project" value="InterPro"/>
</dbReference>
<dbReference type="InterPro" id="IPR035965">
    <property type="entry name" value="PAS-like_dom_sf"/>
</dbReference>
<comment type="catalytic activity">
    <reaction evidence="1">
        <text>ATP + protein L-histidine = ADP + protein N-phospho-L-histidine.</text>
        <dbReference type="EC" id="2.7.13.3"/>
    </reaction>
</comment>
<gene>
    <name evidence="6" type="ORF">GCM10007167_06860</name>
</gene>
<dbReference type="PANTHER" id="PTHR43065:SF50">
    <property type="entry name" value="HISTIDINE KINASE"/>
    <property type="match status" value="1"/>
</dbReference>
<dbReference type="InterPro" id="IPR003594">
    <property type="entry name" value="HATPase_dom"/>
</dbReference>
<sequence>MSAQHLPAAPEELELTATLAVLEAAVGDARLALRRLHRELGEQRAVKAELDLRTCALDALTTCIAIVDIRLPQRPFVFLNQAFAAMLGGAPDTLLGASYDRLPLAAGSEDASAAMREAMANGREWRGEMRMCRSDGSEYWVGMTLTPVHGADDALSHYVAIGADITARLEADRRKQELQERLLAEMKERERMAIELRLAQKLESVGRLAAGVAHEINTPIQYVGDSIHFLRAAAADCETLIRQYRSAIDALAGGAAAAPVLEAVRAAEAQADLAFLAEEVPKAFERTLDGVDRVAGIVRAMKEFAHPDPTEQSPADINHAIETTLTVARNEYKYVASVHTDLGSLPAVTCNIGEINQVLLNLLVNAAHAIEAARRPVGEGRIEIATRSDGAHAVVAVRDNGCGIAPEHLDHIFDPFFTTKEVGKGTGQGLAIARSIVVDKHGGDIQVRSVPGEGTEFTLRLPVGGCARREAA</sequence>
<evidence type="ECO:0000256" key="1">
    <source>
        <dbReference type="ARBA" id="ARBA00000085"/>
    </source>
</evidence>
<dbReference type="EC" id="2.7.13.3" evidence="2"/>
<dbReference type="PROSITE" id="PS50109">
    <property type="entry name" value="HIS_KIN"/>
    <property type="match status" value="1"/>
</dbReference>
<feature type="domain" description="PAC" evidence="5">
    <location>
        <begin position="125"/>
        <end position="177"/>
    </location>
</feature>
<dbReference type="AlphaFoldDB" id="A0A919DAJ4"/>